<dbReference type="EMBL" id="HBNS01000213">
    <property type="protein sequence ID" value="CAE4578047.1"/>
    <property type="molecule type" value="Transcribed_RNA"/>
</dbReference>
<gene>
    <name evidence="2" type="ORF">DBRI00130_LOCUS176</name>
</gene>
<organism evidence="2">
    <name type="scientific">Ditylum brightwellii</name>
    <dbReference type="NCBI Taxonomy" id="49249"/>
    <lineage>
        <taxon>Eukaryota</taxon>
        <taxon>Sar</taxon>
        <taxon>Stramenopiles</taxon>
        <taxon>Ochrophyta</taxon>
        <taxon>Bacillariophyta</taxon>
        <taxon>Mediophyceae</taxon>
        <taxon>Lithodesmiophycidae</taxon>
        <taxon>Lithodesmiales</taxon>
        <taxon>Lithodesmiaceae</taxon>
        <taxon>Ditylum</taxon>
    </lineage>
</organism>
<evidence type="ECO:0000313" key="2">
    <source>
        <dbReference type="EMBL" id="CAE4578047.1"/>
    </source>
</evidence>
<reference evidence="2" key="1">
    <citation type="submission" date="2021-01" db="EMBL/GenBank/DDBJ databases">
        <authorList>
            <person name="Corre E."/>
            <person name="Pelletier E."/>
            <person name="Niang G."/>
            <person name="Scheremetjew M."/>
            <person name="Finn R."/>
            <person name="Kale V."/>
            <person name="Holt S."/>
            <person name="Cochrane G."/>
            <person name="Meng A."/>
            <person name="Brown T."/>
            <person name="Cohen L."/>
        </authorList>
    </citation>
    <scope>NUCLEOTIDE SEQUENCE</scope>
    <source>
        <strain evidence="2">GSO104</strain>
    </source>
</reference>
<proteinExistence type="predicted"/>
<name>A0A7S4QB26_9STRA</name>
<keyword evidence="1" id="KW-0175">Coiled coil</keyword>
<protein>
    <submittedName>
        <fullName evidence="2">Uncharacterized protein</fullName>
    </submittedName>
</protein>
<evidence type="ECO:0000256" key="1">
    <source>
        <dbReference type="SAM" id="Coils"/>
    </source>
</evidence>
<feature type="coiled-coil region" evidence="1">
    <location>
        <begin position="254"/>
        <end position="281"/>
    </location>
</feature>
<dbReference type="AlphaFoldDB" id="A0A7S4QB26"/>
<sequence length="590" mass="66555">MDNKQISVLTANPRGETDSLSNMFRNIAHQRKFHKVECCIHGARRTPFKDLMNQIERLSDTNQPILSVEHSLHRKTSECIECSPHLGCTIVSNVAVEFDSALKLSLAPFLQNRVDSYCAHLKSGFSKCFINTMRNNNHLNDEDNPFCKETSKAKCSSFQGKLSETEIRCYFGKIASFEWTQFESRQLCYLHDNTKDISAECNNTLNSCEVILRQVEGIHLLDSRPFHKVRSEKYTLSDYDRDKAVLGVSRRQNRQAKQDKLKRLNLQVSSILKEISCLEEILDFESQKLRTCLNEYHHLSSQFNIEAELSTSALLCLSLCSILPFYLINDSNETAEIAHVHVDGTTVTQLIFRPDISIGLSINSCSDLGPVAISELDTCDIISLDHQINSEQYTVNDLTNSTLTSLHHSFVSLQRDSAAAQFLHALLYGGHKGEDNTRVNPSETHLFELVSPQLKIALEDSSALLLVSEILCRLDIAAMDVFELEHCSACSIHIKSNHGKISLMVYLEMGKEIPSVLVEFSYDRKKQHTLKYIFPDNVSVSAMNDPSLILPLEALQYQANQVLKSQKVCNVGLLRKTCSALMNSIVPCEK</sequence>
<accession>A0A7S4QB26</accession>